<accession>Q655D4</accession>
<proteinExistence type="predicted"/>
<dbReference type="AlphaFoldDB" id="Q655D4"/>
<dbReference type="SUPFAM" id="SSF53474">
    <property type="entry name" value="alpha/beta-Hydrolases"/>
    <property type="match status" value="1"/>
</dbReference>
<dbReference type="EMBL" id="AP003921">
    <property type="protein sequence ID" value="BAD45581.1"/>
    <property type="molecule type" value="Genomic_DNA"/>
</dbReference>
<gene>
    <name evidence="1" type="primary">P0028G04.19</name>
</gene>
<name>Q655D4_ORYSJ</name>
<dbReference type="InterPro" id="IPR029058">
    <property type="entry name" value="AB_hydrolase_fold"/>
</dbReference>
<reference evidence="1" key="1">
    <citation type="journal article" date="2002" name="Nature">
        <title>The genome sequence and structure of rice chromosome 1.</title>
        <authorList>
            <person name="Sasaki T."/>
            <person name="Matsumoto T."/>
            <person name="Yamamoto K."/>
            <person name="Sakata K."/>
            <person name="Baba T."/>
            <person name="Katayose Y."/>
            <person name="Wu J."/>
            <person name="Niimura Y."/>
            <person name="Cheng Z."/>
            <person name="Nagamura Y."/>
            <person name="Antonio B.A."/>
            <person name="Kanamori H."/>
            <person name="Hosokawa S."/>
            <person name="Masukawa M."/>
            <person name="Arikawa K."/>
            <person name="Chiden Y."/>
            <person name="Hayashi M."/>
            <person name="Okamoto M."/>
            <person name="Ando T."/>
            <person name="Aoki H."/>
            <person name="Arita K."/>
            <person name="Hamada M."/>
            <person name="Harada C."/>
            <person name="Hijishita S."/>
            <person name="Honda M."/>
            <person name="Ichikawa Y."/>
            <person name="Idonuma A."/>
            <person name="Iijima M."/>
            <person name="Ikeda M."/>
            <person name="Ikeno M."/>
            <person name="Itoh S."/>
            <person name="Itoh T."/>
            <person name="Itoh Y."/>
            <person name="Itoh Y."/>
            <person name="Iwabuchi A."/>
            <person name="Kamiya K."/>
            <person name="Karasawa W."/>
            <person name="Katagiri S."/>
            <person name="Kikuta A."/>
            <person name="Kobayashi N."/>
            <person name="Kono I."/>
            <person name="Machita K."/>
            <person name="Maehara T."/>
            <person name="Mizuno H."/>
            <person name="Mizubayashi T."/>
            <person name="Mukai Y."/>
            <person name="Nagasaki H."/>
            <person name="Nakashima M."/>
            <person name="Nakama Y."/>
            <person name="Nakamichi Y."/>
            <person name="Nakamura M."/>
            <person name="Namiki N."/>
            <person name="Negishi M."/>
            <person name="Ohta I."/>
            <person name="Ono N."/>
            <person name="Saji S."/>
            <person name="Sakai K."/>
            <person name="Shibata M."/>
            <person name="Shimokawa T."/>
            <person name="Shomura A."/>
            <person name="Song J."/>
            <person name="Takazaki Y."/>
            <person name="Terasawa K."/>
            <person name="Tsuji K."/>
            <person name="Waki K."/>
            <person name="Yamagata H."/>
            <person name="Yamane H."/>
            <person name="Yoshiki S."/>
            <person name="Yoshihara R."/>
            <person name="Yukawa K."/>
            <person name="Zhong H."/>
            <person name="Iwama H."/>
            <person name="Endo T."/>
            <person name="Ito H."/>
            <person name="Hahn J.H."/>
            <person name="Kim H.I."/>
            <person name="Eun M.Y."/>
            <person name="Yano M."/>
            <person name="Jiang J."/>
            <person name="Gojobori T."/>
        </authorList>
    </citation>
    <scope>NUCLEOTIDE SEQUENCE [LARGE SCALE GENOMIC DNA]</scope>
</reference>
<protein>
    <submittedName>
        <fullName evidence="1">Phospholipase-like protein</fullName>
    </submittedName>
</protein>
<dbReference type="Gene3D" id="3.40.50.1820">
    <property type="entry name" value="alpha/beta hydrolase"/>
    <property type="match status" value="1"/>
</dbReference>
<dbReference type="FunFam" id="3.40.50.1820:FF:001046">
    <property type="entry name" value="Os01g0317500 protein"/>
    <property type="match status" value="1"/>
</dbReference>
<organism evidence="1">
    <name type="scientific">Oryza sativa subsp. japonica</name>
    <name type="common">Rice</name>
    <dbReference type="NCBI Taxonomy" id="39947"/>
    <lineage>
        <taxon>Eukaryota</taxon>
        <taxon>Viridiplantae</taxon>
        <taxon>Streptophyta</taxon>
        <taxon>Embryophyta</taxon>
        <taxon>Tracheophyta</taxon>
        <taxon>Spermatophyta</taxon>
        <taxon>Magnoliopsida</taxon>
        <taxon>Liliopsida</taxon>
        <taxon>Poales</taxon>
        <taxon>Poaceae</taxon>
        <taxon>BOP clade</taxon>
        <taxon>Oryzoideae</taxon>
        <taxon>Oryzeae</taxon>
        <taxon>Oryzinae</taxon>
        <taxon>Oryza</taxon>
        <taxon>Oryza sativa</taxon>
    </lineage>
</organism>
<evidence type="ECO:0000313" key="1">
    <source>
        <dbReference type="EMBL" id="BAD45581.1"/>
    </source>
</evidence>
<dbReference type="Proteomes" id="UP000817658">
    <property type="component" value="Chromosome 1"/>
</dbReference>
<sequence>MAGVLLLGAQSCLPVPEVPADTTTPKHCTVLHKLRVYSLPPKMAHPVAEADEKSPFGRLTAEEFYARHGVVNSSSTFVNPRGLRIFTQRWVPAGVDAPLLGAIAVVHGFTGESSWMVQLTAVHFAKAGFAVNPIRD</sequence>